<dbReference type="STRING" id="4565.A0A3B6PTK5"/>
<evidence type="ECO:0000313" key="3">
    <source>
        <dbReference type="Proteomes" id="UP000019116"/>
    </source>
</evidence>
<organism evidence="2">
    <name type="scientific">Triticum aestivum</name>
    <name type="common">Wheat</name>
    <dbReference type="NCBI Taxonomy" id="4565"/>
    <lineage>
        <taxon>Eukaryota</taxon>
        <taxon>Viridiplantae</taxon>
        <taxon>Streptophyta</taxon>
        <taxon>Embryophyta</taxon>
        <taxon>Tracheophyta</taxon>
        <taxon>Spermatophyta</taxon>
        <taxon>Magnoliopsida</taxon>
        <taxon>Liliopsida</taxon>
        <taxon>Poales</taxon>
        <taxon>Poaceae</taxon>
        <taxon>BOP clade</taxon>
        <taxon>Pooideae</taxon>
        <taxon>Triticodae</taxon>
        <taxon>Triticeae</taxon>
        <taxon>Triticinae</taxon>
        <taxon>Triticum</taxon>
    </lineage>
</organism>
<dbReference type="EnsemblPlants" id="TraesCS6B02G451500.1">
    <property type="protein sequence ID" value="TraesCS6B02G451500.1"/>
    <property type="gene ID" value="TraesCS6B02G451500"/>
</dbReference>
<sequence length="480" mass="54873">MGKGSQDDRLSKLPDDILLNIVDRLGIVDIARTSFLSKRWRRIPAMLSKIEIVVGSFHLGQDRSNVTSDDVIRASSTTVEITRRILENRPPSIYTIHRLSVQLFLGDDSISIGQTVANTMATQKVGSSEFTILTDKDGRKCTYDEVAAYGRQLRSFVDACPVAFGGLTRLKLEHLTLAQSDFPEIFGICKRLEFLHLFNCDVEISSSLQVEHPQLSQLEIINCRFENGVDLKWLPKLALLTFKGWFSQEDPFCVGHAPLLQSVSITNIGLSYHKMLKLSEILGKATISDLHLNFRCEKIWIKPEGPRQLWQVFRTLKVVTLDNISEECDLTWTLFILQGAPFLKELCIQVWDNVCDMMGDEEERKKHAFSEERKDKGTEWEGLASDFKHHNLAVLRIYGFQAECKFFEFIRSVMEAAVDLEGIYLHNRVLCKRRNIMVPSTSKYPKTYKQKMSVRNKIYKGNCWMVGIHFPGWSAEVLQG</sequence>
<dbReference type="RefSeq" id="XP_044415664.1">
    <property type="nucleotide sequence ID" value="XM_044559729.1"/>
</dbReference>
<name>A0A3B6PTK5_WHEAT</name>
<protein>
    <recommendedName>
        <fullName evidence="1">F-box domain-containing protein</fullName>
    </recommendedName>
</protein>
<dbReference type="Gramene" id="TraesNOR6B03G03672910.2">
    <property type="protein sequence ID" value="TraesNOR6B03G03672910.2"/>
    <property type="gene ID" value="TraesNOR6B03G03672910"/>
</dbReference>
<dbReference type="Proteomes" id="UP000019116">
    <property type="component" value="Chromosome 6B"/>
</dbReference>
<dbReference type="Gramene" id="TraesJUL6B03G03665840.1">
    <property type="protein sequence ID" value="TraesJUL6B03G03665840.1"/>
    <property type="gene ID" value="TraesJUL6B03G03665840"/>
</dbReference>
<dbReference type="InterPro" id="IPR036047">
    <property type="entry name" value="F-box-like_dom_sf"/>
</dbReference>
<dbReference type="InterPro" id="IPR032675">
    <property type="entry name" value="LRR_dom_sf"/>
</dbReference>
<dbReference type="SUPFAM" id="SSF52047">
    <property type="entry name" value="RNI-like"/>
    <property type="match status" value="1"/>
</dbReference>
<dbReference type="InterPro" id="IPR044997">
    <property type="entry name" value="F-box_plant"/>
</dbReference>
<proteinExistence type="predicted"/>
<dbReference type="Gramene" id="TraesNOR6B03G03672910.1">
    <property type="protein sequence ID" value="TraesNOR6B03G03672910.1"/>
    <property type="gene ID" value="TraesNOR6B03G03672910"/>
</dbReference>
<dbReference type="Pfam" id="PF00646">
    <property type="entry name" value="F-box"/>
    <property type="match status" value="1"/>
</dbReference>
<reference evidence="2" key="2">
    <citation type="submission" date="2018-10" db="UniProtKB">
        <authorList>
            <consortium name="EnsemblPlants"/>
        </authorList>
    </citation>
    <scope>IDENTIFICATION</scope>
</reference>
<reference evidence="2" key="1">
    <citation type="submission" date="2018-08" db="EMBL/GenBank/DDBJ databases">
        <authorList>
            <person name="Rossello M."/>
        </authorList>
    </citation>
    <scope>NUCLEOTIDE SEQUENCE [LARGE SCALE GENOMIC DNA]</scope>
    <source>
        <strain evidence="2">cv. Chinese Spring</strain>
    </source>
</reference>
<dbReference type="InterPro" id="IPR055357">
    <property type="entry name" value="LRR_At1g61320_AtMIF1"/>
</dbReference>
<dbReference type="InterPro" id="IPR001810">
    <property type="entry name" value="F-box_dom"/>
</dbReference>
<feature type="domain" description="F-box" evidence="1">
    <location>
        <begin position="7"/>
        <end position="43"/>
    </location>
</feature>
<dbReference type="OrthoDB" id="692734at2759"/>
<evidence type="ECO:0000259" key="1">
    <source>
        <dbReference type="PROSITE" id="PS50181"/>
    </source>
</evidence>
<dbReference type="KEGG" id="taes:123139996"/>
<dbReference type="Gramene" id="TraesCS6B03G1252700.2">
    <property type="protein sequence ID" value="TraesCS6B03G1252700.2.CDS"/>
    <property type="gene ID" value="TraesCS6B03G1252700"/>
</dbReference>
<dbReference type="Gramene" id="TraesJAG6B03G03624930.1">
    <property type="protein sequence ID" value="TraesJAG6B03G03624930.1"/>
    <property type="gene ID" value="TraesJAG6B03G03624930"/>
</dbReference>
<dbReference type="AlphaFoldDB" id="A0A3B6PTK5"/>
<dbReference type="Gene3D" id="1.20.1280.50">
    <property type="match status" value="1"/>
</dbReference>
<dbReference type="Gene3D" id="3.80.10.10">
    <property type="entry name" value="Ribonuclease Inhibitor"/>
    <property type="match status" value="1"/>
</dbReference>
<evidence type="ECO:0000313" key="2">
    <source>
        <dbReference type="EnsemblPlants" id="TraesCS6B02G451500.1"/>
    </source>
</evidence>
<dbReference type="PANTHER" id="PTHR32153">
    <property type="entry name" value="OJ000223_09.16 PROTEIN"/>
    <property type="match status" value="1"/>
</dbReference>
<accession>A0A3B6PTK5</accession>
<dbReference type="Gramene" id="TraesJAG6B03G03624930.2">
    <property type="protein sequence ID" value="TraesJAG6B03G03624930.2"/>
    <property type="gene ID" value="TraesJAG6B03G03624930"/>
</dbReference>
<dbReference type="GeneID" id="123139996"/>
<dbReference type="PROSITE" id="PS50181">
    <property type="entry name" value="FBOX"/>
    <property type="match status" value="1"/>
</dbReference>
<gene>
    <name evidence="2" type="primary">LOC123139996</name>
</gene>
<dbReference type="Gramene" id="TraesMAC6B03G03633410.2">
    <property type="protein sequence ID" value="TraesMAC6B03G03633410.2"/>
    <property type="gene ID" value="TraesMAC6B03G03633410"/>
</dbReference>
<dbReference type="Gramene" id="TraesLDM6B03G03634620.2">
    <property type="protein sequence ID" value="TraesLDM6B03G03634620.2"/>
    <property type="gene ID" value="TraesLDM6B03G03634620"/>
</dbReference>
<dbReference type="SUPFAM" id="SSF81383">
    <property type="entry name" value="F-box domain"/>
    <property type="match status" value="1"/>
</dbReference>
<keyword evidence="3" id="KW-1185">Reference proteome</keyword>
<dbReference type="Gramene" id="TraesCS6B02G451500.1">
    <property type="protein sequence ID" value="TraesCS6B02G451500.1"/>
    <property type="gene ID" value="TraesCS6B02G451500"/>
</dbReference>
<dbReference type="Pfam" id="PF23622">
    <property type="entry name" value="LRR_At1g61320_AtMIF1"/>
    <property type="match status" value="1"/>
</dbReference>